<sequence>MDDPMFRRFRSRLPHESRKTYAESVIGLVGHLFGTGVIFVSFFLVGWAVSFFLHFLNGIYPFPVEILDFITKFELYLIYGDSVLCAFVLLGGAFRFIAEGWENRK</sequence>
<keyword evidence="1" id="KW-0472">Membrane</keyword>
<evidence type="ECO:0000256" key="1">
    <source>
        <dbReference type="SAM" id="Phobius"/>
    </source>
</evidence>
<feature type="transmembrane region" description="Helical" evidence="1">
    <location>
        <begin position="25"/>
        <end position="56"/>
    </location>
</feature>
<evidence type="ECO:0000313" key="2">
    <source>
        <dbReference type="EMBL" id="MYM89710.1"/>
    </source>
</evidence>
<dbReference type="RefSeq" id="WP_161098602.1">
    <property type="nucleotide sequence ID" value="NZ_WWCW01000084.1"/>
</dbReference>
<organism evidence="2 3">
    <name type="scientific">Duganella vulcania</name>
    <dbReference type="NCBI Taxonomy" id="2692166"/>
    <lineage>
        <taxon>Bacteria</taxon>
        <taxon>Pseudomonadati</taxon>
        <taxon>Pseudomonadota</taxon>
        <taxon>Betaproteobacteria</taxon>
        <taxon>Burkholderiales</taxon>
        <taxon>Oxalobacteraceae</taxon>
        <taxon>Telluria group</taxon>
        <taxon>Duganella</taxon>
    </lineage>
</organism>
<reference evidence="2 3" key="1">
    <citation type="submission" date="2020-01" db="EMBL/GenBank/DDBJ databases">
        <title>Novel species isolated from a subtropical stream in China.</title>
        <authorList>
            <person name="Lu H."/>
        </authorList>
    </citation>
    <scope>NUCLEOTIDE SEQUENCE [LARGE SCALE GENOMIC DNA]</scope>
    <source>
        <strain evidence="2 3">FT82W</strain>
    </source>
</reference>
<dbReference type="Proteomes" id="UP000470302">
    <property type="component" value="Unassembled WGS sequence"/>
</dbReference>
<name>A0A845G7Y9_9BURK</name>
<accession>A0A845G7Y9</accession>
<keyword evidence="1" id="KW-1133">Transmembrane helix</keyword>
<protein>
    <submittedName>
        <fullName evidence="2">Uncharacterized protein</fullName>
    </submittedName>
</protein>
<dbReference type="AlphaFoldDB" id="A0A845G7Y9"/>
<proteinExistence type="predicted"/>
<comment type="caution">
    <text evidence="2">The sequence shown here is derived from an EMBL/GenBank/DDBJ whole genome shotgun (WGS) entry which is preliminary data.</text>
</comment>
<keyword evidence="1" id="KW-0812">Transmembrane</keyword>
<evidence type="ECO:0000313" key="3">
    <source>
        <dbReference type="Proteomes" id="UP000470302"/>
    </source>
</evidence>
<gene>
    <name evidence="2" type="ORF">GTP91_21335</name>
</gene>
<feature type="transmembrane region" description="Helical" evidence="1">
    <location>
        <begin position="76"/>
        <end position="98"/>
    </location>
</feature>
<dbReference type="EMBL" id="WWCW01000084">
    <property type="protein sequence ID" value="MYM89710.1"/>
    <property type="molecule type" value="Genomic_DNA"/>
</dbReference>